<dbReference type="Pfam" id="PF05970">
    <property type="entry name" value="PIF1"/>
    <property type="match status" value="1"/>
</dbReference>
<keyword evidence="1" id="KW-0347">Helicase</keyword>
<feature type="domain" description="DNA helicase Pif1-like 2B" evidence="3">
    <location>
        <begin position="214"/>
        <end position="259"/>
    </location>
</feature>
<dbReference type="Pfam" id="PF21530">
    <property type="entry name" value="Pif1_2B_dom"/>
    <property type="match status" value="1"/>
</dbReference>
<dbReference type="PANTHER" id="PTHR10492:SF90">
    <property type="entry name" value="ATP-DEPENDENT DNA HELICASE"/>
    <property type="match status" value="1"/>
</dbReference>
<dbReference type="AlphaFoldDB" id="A0A6P5GZS0"/>
<dbReference type="GO" id="GO:0000723">
    <property type="term" value="P:telomere maintenance"/>
    <property type="evidence" value="ECO:0007669"/>
    <property type="project" value="InterPro"/>
</dbReference>
<dbReference type="OrthoDB" id="1929541at2759"/>
<dbReference type="Gene3D" id="3.40.50.300">
    <property type="entry name" value="P-loop containing nucleotide triphosphate hydrolases"/>
    <property type="match status" value="1"/>
</dbReference>
<dbReference type="GO" id="GO:0005524">
    <property type="term" value="F:ATP binding"/>
    <property type="evidence" value="ECO:0007669"/>
    <property type="project" value="UniProtKB-KW"/>
</dbReference>
<reference evidence="5" key="2">
    <citation type="submission" date="2025-08" db="UniProtKB">
        <authorList>
            <consortium name="RefSeq"/>
        </authorList>
    </citation>
    <scope>IDENTIFICATION</scope>
    <source>
        <tissue evidence="5">Leaf</tissue>
    </source>
</reference>
<keyword evidence="4" id="KW-1185">Reference proteome</keyword>
<keyword evidence="1" id="KW-0233">DNA recombination</keyword>
<keyword evidence="1" id="KW-0378">Hydrolase</keyword>
<gene>
    <name evidence="5" type="primary">LOC109726186</name>
</gene>
<comment type="catalytic activity">
    <reaction evidence="1">
        <text>ATP + H2O = ADP + phosphate + H(+)</text>
        <dbReference type="Rhea" id="RHEA:13065"/>
        <dbReference type="ChEBI" id="CHEBI:15377"/>
        <dbReference type="ChEBI" id="CHEBI:15378"/>
        <dbReference type="ChEBI" id="CHEBI:30616"/>
        <dbReference type="ChEBI" id="CHEBI:43474"/>
        <dbReference type="ChEBI" id="CHEBI:456216"/>
        <dbReference type="EC" id="5.6.2.3"/>
    </reaction>
</comment>
<dbReference type="PANTHER" id="PTHR10492">
    <property type="match status" value="1"/>
</dbReference>
<keyword evidence="1" id="KW-0227">DNA damage</keyword>
<dbReference type="GO" id="GO:0006310">
    <property type="term" value="P:DNA recombination"/>
    <property type="evidence" value="ECO:0007669"/>
    <property type="project" value="UniProtKB-KW"/>
</dbReference>
<comment type="cofactor">
    <cofactor evidence="1">
        <name>Mg(2+)</name>
        <dbReference type="ChEBI" id="CHEBI:18420"/>
    </cofactor>
</comment>
<keyword evidence="1" id="KW-0067">ATP-binding</keyword>
<dbReference type="GeneID" id="109726186"/>
<keyword evidence="1" id="KW-0547">Nucleotide-binding</keyword>
<protein>
    <recommendedName>
        <fullName evidence="1">ATP-dependent DNA helicase</fullName>
        <ecNumber evidence="1">5.6.2.3</ecNumber>
    </recommendedName>
</protein>
<accession>A0A6P5GZS0</accession>
<evidence type="ECO:0000313" key="5">
    <source>
        <dbReference type="RefSeq" id="XP_020111255.1"/>
    </source>
</evidence>
<dbReference type="Gene3D" id="2.30.30.940">
    <property type="match status" value="1"/>
</dbReference>
<feature type="domain" description="DNA helicase Pif1-like DEAD-box helicase" evidence="2">
    <location>
        <begin position="1"/>
        <end position="112"/>
    </location>
</feature>
<name>A0A6P5GZS0_ANACO</name>
<evidence type="ECO:0000313" key="4">
    <source>
        <dbReference type="Proteomes" id="UP000515123"/>
    </source>
</evidence>
<sequence>MNHRNCFEALDRSLTDILDSRDSHIETKLFGGKTVLLGGDFRQILPVIIGGSRQDTINASLSRSSLWASCKIFRLKKNMRLLSNLIDSNLRTSMNTFAEWILNIGDGKIAARKFEEEEDEATWIKIPEDLLIKSTDDPIHDIASVIYSGIEEKYYDIMYLTERAIVTPTNETIDKVNAYVLSLIPNEERIYYSSDSICKASICEEDQDILYPIEFLNSLNFNGLPKHELRLKVGAPIMLLRNINQNSGLCNGTRLIITQTATRVIEAKIITGNNVGTKVYIPRITMQATEHKWPFIFKRTQFPVRLCYAMTINKSQGQALKHVGLYLPKPVFSHGQLYVAVSRVTSCEGLKILIENESPEKEGYTKNIVYKEIFDDLISNNTSG</sequence>
<dbReference type="Proteomes" id="UP000515123">
    <property type="component" value="Linkage group 21"/>
</dbReference>
<dbReference type="CDD" id="cd18809">
    <property type="entry name" value="SF1_C_RecD"/>
    <property type="match status" value="1"/>
</dbReference>
<evidence type="ECO:0000259" key="2">
    <source>
        <dbReference type="Pfam" id="PF05970"/>
    </source>
</evidence>
<comment type="similarity">
    <text evidence="1">Belongs to the helicase family.</text>
</comment>
<dbReference type="InterPro" id="IPR027417">
    <property type="entry name" value="P-loop_NTPase"/>
</dbReference>
<reference evidence="4" key="1">
    <citation type="journal article" date="2015" name="Nat. Genet.">
        <title>The pineapple genome and the evolution of CAM photosynthesis.</title>
        <authorList>
            <person name="Ming R."/>
            <person name="VanBuren R."/>
            <person name="Wai C.M."/>
            <person name="Tang H."/>
            <person name="Schatz M.C."/>
            <person name="Bowers J.E."/>
            <person name="Lyons E."/>
            <person name="Wang M.L."/>
            <person name="Chen J."/>
            <person name="Biggers E."/>
            <person name="Zhang J."/>
            <person name="Huang L."/>
            <person name="Zhang L."/>
            <person name="Miao W."/>
            <person name="Zhang J."/>
            <person name="Ye Z."/>
            <person name="Miao C."/>
            <person name="Lin Z."/>
            <person name="Wang H."/>
            <person name="Zhou H."/>
            <person name="Yim W.C."/>
            <person name="Priest H.D."/>
            <person name="Zheng C."/>
            <person name="Woodhouse M."/>
            <person name="Edger P.P."/>
            <person name="Guyot R."/>
            <person name="Guo H.B."/>
            <person name="Guo H."/>
            <person name="Zheng G."/>
            <person name="Singh R."/>
            <person name="Sharma A."/>
            <person name="Min X."/>
            <person name="Zheng Y."/>
            <person name="Lee H."/>
            <person name="Gurtowski J."/>
            <person name="Sedlazeck F.J."/>
            <person name="Harkess A."/>
            <person name="McKain M.R."/>
            <person name="Liao Z."/>
            <person name="Fang J."/>
            <person name="Liu J."/>
            <person name="Zhang X."/>
            <person name="Zhang Q."/>
            <person name="Hu W."/>
            <person name="Qin Y."/>
            <person name="Wang K."/>
            <person name="Chen L.Y."/>
            <person name="Shirley N."/>
            <person name="Lin Y.R."/>
            <person name="Liu L.Y."/>
            <person name="Hernandez A.G."/>
            <person name="Wright C.L."/>
            <person name="Bulone V."/>
            <person name="Tuskan G.A."/>
            <person name="Heath K."/>
            <person name="Zee F."/>
            <person name="Moore P.H."/>
            <person name="Sunkar R."/>
            <person name="Leebens-Mack J.H."/>
            <person name="Mockler T."/>
            <person name="Bennetzen J.L."/>
            <person name="Freeling M."/>
            <person name="Sankoff D."/>
            <person name="Paterson A.H."/>
            <person name="Zhu X."/>
            <person name="Yang X."/>
            <person name="Smith J.A."/>
            <person name="Cushman J.C."/>
            <person name="Paull R.E."/>
            <person name="Yu Q."/>
        </authorList>
    </citation>
    <scope>NUCLEOTIDE SEQUENCE [LARGE SCALE GENOMIC DNA]</scope>
    <source>
        <strain evidence="4">cv. F153</strain>
    </source>
</reference>
<dbReference type="InterPro" id="IPR010285">
    <property type="entry name" value="DNA_helicase_pif1-like_DEAD"/>
</dbReference>
<dbReference type="GO" id="GO:0006281">
    <property type="term" value="P:DNA repair"/>
    <property type="evidence" value="ECO:0007669"/>
    <property type="project" value="UniProtKB-KW"/>
</dbReference>
<keyword evidence="1" id="KW-0234">DNA repair</keyword>
<dbReference type="EC" id="5.6.2.3" evidence="1"/>
<dbReference type="RefSeq" id="XP_020111255.1">
    <property type="nucleotide sequence ID" value="XM_020255666.1"/>
</dbReference>
<dbReference type="FunFam" id="3.40.50.300:FF:002884">
    <property type="entry name" value="ATP-dependent DNA helicase"/>
    <property type="match status" value="1"/>
</dbReference>
<evidence type="ECO:0000259" key="3">
    <source>
        <dbReference type="Pfam" id="PF21530"/>
    </source>
</evidence>
<evidence type="ECO:0000256" key="1">
    <source>
        <dbReference type="RuleBase" id="RU363044"/>
    </source>
</evidence>
<dbReference type="GO" id="GO:0043139">
    <property type="term" value="F:5'-3' DNA helicase activity"/>
    <property type="evidence" value="ECO:0007669"/>
    <property type="project" value="UniProtKB-EC"/>
</dbReference>
<dbReference type="GO" id="GO:0016787">
    <property type="term" value="F:hydrolase activity"/>
    <property type="evidence" value="ECO:0007669"/>
    <property type="project" value="UniProtKB-KW"/>
</dbReference>
<organism evidence="4 5">
    <name type="scientific">Ananas comosus</name>
    <name type="common">Pineapple</name>
    <name type="synonym">Ananas ananas</name>
    <dbReference type="NCBI Taxonomy" id="4615"/>
    <lineage>
        <taxon>Eukaryota</taxon>
        <taxon>Viridiplantae</taxon>
        <taxon>Streptophyta</taxon>
        <taxon>Embryophyta</taxon>
        <taxon>Tracheophyta</taxon>
        <taxon>Spermatophyta</taxon>
        <taxon>Magnoliopsida</taxon>
        <taxon>Liliopsida</taxon>
        <taxon>Poales</taxon>
        <taxon>Bromeliaceae</taxon>
        <taxon>Bromelioideae</taxon>
        <taxon>Ananas</taxon>
    </lineage>
</organism>
<proteinExistence type="inferred from homology"/>
<dbReference type="SUPFAM" id="SSF52540">
    <property type="entry name" value="P-loop containing nucleoside triphosphate hydrolases"/>
    <property type="match status" value="1"/>
</dbReference>
<dbReference type="InterPro" id="IPR049163">
    <property type="entry name" value="Pif1-like_2B_dom"/>
</dbReference>